<organism evidence="1 2">
    <name type="scientific">Simplicispira metamorpha</name>
    <dbReference type="NCBI Taxonomy" id="80881"/>
    <lineage>
        <taxon>Bacteria</taxon>
        <taxon>Pseudomonadati</taxon>
        <taxon>Pseudomonadota</taxon>
        <taxon>Betaproteobacteria</taxon>
        <taxon>Burkholderiales</taxon>
        <taxon>Comamonadaceae</taxon>
        <taxon>Simplicispira</taxon>
    </lineage>
</organism>
<dbReference type="RefSeq" id="WP_119012995.1">
    <property type="nucleotide sequence ID" value="NZ_QXNC01000011.1"/>
</dbReference>
<keyword evidence="2" id="KW-1185">Reference proteome</keyword>
<name>A0A4R2ND00_9BURK</name>
<evidence type="ECO:0000313" key="2">
    <source>
        <dbReference type="Proteomes" id="UP000295182"/>
    </source>
</evidence>
<evidence type="ECO:0000313" key="1">
    <source>
        <dbReference type="EMBL" id="TCP19037.1"/>
    </source>
</evidence>
<dbReference type="Proteomes" id="UP000295182">
    <property type="component" value="Unassembled WGS sequence"/>
</dbReference>
<proteinExistence type="predicted"/>
<dbReference type="AlphaFoldDB" id="A0A4R2ND00"/>
<accession>A0A4R2ND00</accession>
<gene>
    <name evidence="1" type="ORF">EV674_10733</name>
</gene>
<protein>
    <submittedName>
        <fullName evidence="1">Uncharacterized protein</fullName>
    </submittedName>
</protein>
<comment type="caution">
    <text evidence="1">The sequence shown here is derived from an EMBL/GenBank/DDBJ whole genome shotgun (WGS) entry which is preliminary data.</text>
</comment>
<reference evidence="1 2" key="1">
    <citation type="submission" date="2019-03" db="EMBL/GenBank/DDBJ databases">
        <title>Genomic Encyclopedia of Type Strains, Phase IV (KMG-IV): sequencing the most valuable type-strain genomes for metagenomic binning, comparative biology and taxonomic classification.</title>
        <authorList>
            <person name="Goeker M."/>
        </authorList>
    </citation>
    <scope>NUCLEOTIDE SEQUENCE [LARGE SCALE GENOMIC DNA]</scope>
    <source>
        <strain evidence="1 2">DSM 1837</strain>
    </source>
</reference>
<dbReference type="EMBL" id="SLXH01000007">
    <property type="protein sequence ID" value="TCP19037.1"/>
    <property type="molecule type" value="Genomic_DNA"/>
</dbReference>
<dbReference type="OrthoDB" id="8910700at2"/>
<sequence>MYTLFEHPKPCRRVPVPQDAILAGKAPVYMPPAALAQSAWARPGVGYAPAPVRVRWADGLARGRHAQLVAALQPPAQFQVAGTALAQVPEAMESVPAAPPGALDRQCMAALGIVFEAGMYAYGAFHCDSLADAITYAYLHRHTPNASASW</sequence>